<dbReference type="RefSeq" id="WP_380840705.1">
    <property type="nucleotide sequence ID" value="NZ_JBHSFP010000008.1"/>
</dbReference>
<evidence type="ECO:0000313" key="1">
    <source>
        <dbReference type="EMBL" id="MFC4531993.1"/>
    </source>
</evidence>
<dbReference type="Proteomes" id="UP001596004">
    <property type="component" value="Unassembled WGS sequence"/>
</dbReference>
<organism evidence="1 2">
    <name type="scientific">Sphaerisporangium dianthi</name>
    <dbReference type="NCBI Taxonomy" id="1436120"/>
    <lineage>
        <taxon>Bacteria</taxon>
        <taxon>Bacillati</taxon>
        <taxon>Actinomycetota</taxon>
        <taxon>Actinomycetes</taxon>
        <taxon>Streptosporangiales</taxon>
        <taxon>Streptosporangiaceae</taxon>
        <taxon>Sphaerisporangium</taxon>
    </lineage>
</organism>
<comment type="caution">
    <text evidence="1">The sequence shown here is derived from an EMBL/GenBank/DDBJ whole genome shotgun (WGS) entry which is preliminary data.</text>
</comment>
<protein>
    <submittedName>
        <fullName evidence="1">Uncharacterized protein</fullName>
    </submittedName>
</protein>
<gene>
    <name evidence="1" type="ORF">ACFO60_14560</name>
</gene>
<evidence type="ECO:0000313" key="2">
    <source>
        <dbReference type="Proteomes" id="UP001596004"/>
    </source>
</evidence>
<keyword evidence="2" id="KW-1185">Reference proteome</keyword>
<sequence length="63" mass="6932">MDTPETTTPFDELPFEKLPFDELPLEELPIGDLGLVELESRMEAEGEAGGVVTVVTQIVTAQW</sequence>
<name>A0ABV9CG06_9ACTN</name>
<dbReference type="EMBL" id="JBHSFP010000008">
    <property type="protein sequence ID" value="MFC4531993.1"/>
    <property type="molecule type" value="Genomic_DNA"/>
</dbReference>
<accession>A0ABV9CG06</accession>
<proteinExistence type="predicted"/>
<reference evidence="2" key="1">
    <citation type="journal article" date="2019" name="Int. J. Syst. Evol. Microbiol.">
        <title>The Global Catalogue of Microorganisms (GCM) 10K type strain sequencing project: providing services to taxonomists for standard genome sequencing and annotation.</title>
        <authorList>
            <consortium name="The Broad Institute Genomics Platform"/>
            <consortium name="The Broad Institute Genome Sequencing Center for Infectious Disease"/>
            <person name="Wu L."/>
            <person name="Ma J."/>
        </authorList>
    </citation>
    <scope>NUCLEOTIDE SEQUENCE [LARGE SCALE GENOMIC DNA]</scope>
    <source>
        <strain evidence="2">CGMCC 4.7132</strain>
    </source>
</reference>